<dbReference type="PANTHER" id="PTHR43648:SF1">
    <property type="entry name" value="ELECTRON TRANSFER FLAVOPROTEIN BETA SUBUNIT LYSINE METHYLTRANSFERASE"/>
    <property type="match status" value="1"/>
</dbReference>
<feature type="binding site" evidence="6">
    <location>
        <position position="172"/>
    </location>
    <ligand>
        <name>S-adenosyl-L-methionine</name>
        <dbReference type="ChEBI" id="CHEBI:59789"/>
    </ligand>
</feature>
<comment type="catalytic activity">
    <reaction evidence="6">
        <text>L-lysyl-[protein] + 3 S-adenosyl-L-methionine = N(6),N(6),N(6)-trimethyl-L-lysyl-[protein] + 3 S-adenosyl-L-homocysteine + 3 H(+)</text>
        <dbReference type="Rhea" id="RHEA:54192"/>
        <dbReference type="Rhea" id="RHEA-COMP:9752"/>
        <dbReference type="Rhea" id="RHEA-COMP:13826"/>
        <dbReference type="ChEBI" id="CHEBI:15378"/>
        <dbReference type="ChEBI" id="CHEBI:29969"/>
        <dbReference type="ChEBI" id="CHEBI:57856"/>
        <dbReference type="ChEBI" id="CHEBI:59789"/>
        <dbReference type="ChEBI" id="CHEBI:61961"/>
    </reaction>
</comment>
<keyword evidence="7" id="KW-0175">Coiled coil</keyword>
<dbReference type="SUPFAM" id="SSF53335">
    <property type="entry name" value="S-adenosyl-L-methionine-dependent methyltransferases"/>
    <property type="match status" value="1"/>
</dbReference>
<reference evidence="8 9" key="1">
    <citation type="submission" date="2014-04" db="EMBL/GenBank/DDBJ databases">
        <title>Marinobacterium kochiensis sp. nov., isolated from sediment sample collected from Kochi backwaters in Kerala, India.</title>
        <authorList>
            <person name="Singh A."/>
            <person name="Pinnaka A.K."/>
        </authorList>
    </citation>
    <scope>NUCLEOTIDE SEQUENCE [LARGE SCALE GENOMIC DNA]</scope>
    <source>
        <strain evidence="8 9">AK27</strain>
    </source>
</reference>
<dbReference type="Proteomes" id="UP000028252">
    <property type="component" value="Unassembled WGS sequence"/>
</dbReference>
<dbReference type="RefSeq" id="WP_036183056.1">
    <property type="nucleotide sequence ID" value="NZ_JMQN01000011.1"/>
</dbReference>
<gene>
    <name evidence="6" type="primary">prmA</name>
    <name evidence="8" type="ORF">ADIMK_0499</name>
</gene>
<dbReference type="HAMAP" id="MF_00735">
    <property type="entry name" value="Methyltr_PrmA"/>
    <property type="match status" value="1"/>
</dbReference>
<comment type="similarity">
    <text evidence="1 6">Belongs to the methyltransferase superfamily. PrmA family.</text>
</comment>
<dbReference type="eggNOG" id="COG2264">
    <property type="taxonomic scope" value="Bacteria"/>
</dbReference>
<dbReference type="PIRSF" id="PIRSF000401">
    <property type="entry name" value="RPL11_MTase"/>
    <property type="match status" value="1"/>
</dbReference>
<keyword evidence="4 6" id="KW-0808">Transferase</keyword>
<keyword evidence="8" id="KW-0689">Ribosomal protein</keyword>
<keyword evidence="8" id="KW-0687">Ribonucleoprotein</keyword>
<comment type="subcellular location">
    <subcellularLocation>
        <location evidence="6">Cytoplasm</location>
    </subcellularLocation>
</comment>
<evidence type="ECO:0000313" key="8">
    <source>
        <dbReference type="EMBL" id="KEA65542.1"/>
    </source>
</evidence>
<evidence type="ECO:0000313" key="9">
    <source>
        <dbReference type="Proteomes" id="UP000028252"/>
    </source>
</evidence>
<dbReference type="PANTHER" id="PTHR43648">
    <property type="entry name" value="ELECTRON TRANSFER FLAVOPROTEIN BETA SUBUNIT LYSINE METHYLTRANSFERASE"/>
    <property type="match status" value="1"/>
</dbReference>
<feature type="binding site" evidence="6">
    <location>
        <position position="236"/>
    </location>
    <ligand>
        <name>S-adenosyl-L-methionine</name>
        <dbReference type="ChEBI" id="CHEBI:59789"/>
    </ligand>
</feature>
<feature type="binding site" evidence="6">
    <location>
        <position position="194"/>
    </location>
    <ligand>
        <name>S-adenosyl-L-methionine</name>
        <dbReference type="ChEBI" id="CHEBI:59789"/>
    </ligand>
</feature>
<dbReference type="NCBIfam" id="TIGR00406">
    <property type="entry name" value="prmA"/>
    <property type="match status" value="1"/>
</dbReference>
<dbReference type="GO" id="GO:0016279">
    <property type="term" value="F:protein-lysine N-methyltransferase activity"/>
    <property type="evidence" value="ECO:0007669"/>
    <property type="project" value="TreeGrafter"/>
</dbReference>
<feature type="binding site" evidence="6">
    <location>
        <position position="151"/>
    </location>
    <ligand>
        <name>S-adenosyl-L-methionine</name>
        <dbReference type="ChEBI" id="CHEBI:59789"/>
    </ligand>
</feature>
<proteinExistence type="inferred from homology"/>
<protein>
    <recommendedName>
        <fullName evidence="6">Ribosomal protein L11 methyltransferase</fullName>
        <shortName evidence="6">L11 Mtase</shortName>
        <ecNumber evidence="6">2.1.1.-</ecNumber>
    </recommendedName>
</protein>
<dbReference type="EMBL" id="JMQN01000011">
    <property type="protein sequence ID" value="KEA65542.1"/>
    <property type="molecule type" value="Genomic_DNA"/>
</dbReference>
<evidence type="ECO:0000256" key="1">
    <source>
        <dbReference type="ARBA" id="ARBA00009741"/>
    </source>
</evidence>
<dbReference type="InterPro" id="IPR029063">
    <property type="entry name" value="SAM-dependent_MTases_sf"/>
</dbReference>
<comment type="function">
    <text evidence="6">Methylates ribosomal protein L11.</text>
</comment>
<comment type="caution">
    <text evidence="8">The sequence shown here is derived from an EMBL/GenBank/DDBJ whole genome shotgun (WGS) entry which is preliminary data.</text>
</comment>
<dbReference type="InterPro" id="IPR004498">
    <property type="entry name" value="Ribosomal_PrmA_MeTrfase"/>
</dbReference>
<evidence type="ECO:0000256" key="2">
    <source>
        <dbReference type="ARBA" id="ARBA00022490"/>
    </source>
</evidence>
<dbReference type="PATRIC" id="fig|1232683.4.peg.493"/>
<name>A0A081G437_9GAMM</name>
<evidence type="ECO:0000256" key="4">
    <source>
        <dbReference type="ARBA" id="ARBA00022679"/>
    </source>
</evidence>
<dbReference type="GO" id="GO:0032259">
    <property type="term" value="P:methylation"/>
    <property type="evidence" value="ECO:0007669"/>
    <property type="project" value="UniProtKB-KW"/>
</dbReference>
<evidence type="ECO:0000256" key="3">
    <source>
        <dbReference type="ARBA" id="ARBA00022603"/>
    </source>
</evidence>
<keyword evidence="9" id="KW-1185">Reference proteome</keyword>
<evidence type="ECO:0000256" key="6">
    <source>
        <dbReference type="HAMAP-Rule" id="MF_00735"/>
    </source>
</evidence>
<accession>A0A081G437</accession>
<keyword evidence="3 6" id="KW-0489">Methyltransferase</keyword>
<evidence type="ECO:0000256" key="5">
    <source>
        <dbReference type="ARBA" id="ARBA00022691"/>
    </source>
</evidence>
<organism evidence="8 9">
    <name type="scientific">Marinobacterium lacunae</name>
    <dbReference type="NCBI Taxonomy" id="1232683"/>
    <lineage>
        <taxon>Bacteria</taxon>
        <taxon>Pseudomonadati</taxon>
        <taxon>Pseudomonadota</taxon>
        <taxon>Gammaproteobacteria</taxon>
        <taxon>Oceanospirillales</taxon>
        <taxon>Oceanospirillaceae</taxon>
        <taxon>Marinobacterium</taxon>
    </lineage>
</organism>
<dbReference type="Gene3D" id="3.40.50.150">
    <property type="entry name" value="Vaccinia Virus protein VP39"/>
    <property type="match status" value="1"/>
</dbReference>
<dbReference type="EC" id="2.1.1.-" evidence="6"/>
<dbReference type="AlphaFoldDB" id="A0A081G437"/>
<feature type="coiled-coil region" evidence="7">
    <location>
        <begin position="59"/>
        <end position="86"/>
    </location>
</feature>
<dbReference type="STRING" id="1232683.ADIMK_0499"/>
<sequence>MPWLQIKVETAPEQAEQYEDLLLAAGCAAVTYQDAADQPIFEPDLGTTPLWSQTVVTGLFAAEHDLQETLDLLREAQQQMPEIEGRAAPEFKAEILEDKDWEREWMASYHPMRFGNRLWVCPSWREAPDPDAVNMMLDPGLAFGTGTHPTTSLCLEWLDGQALDGQLVVDYGCGSGILGIAALLLGADRVVAVDIDPQALTATRDNLERNKLESSRLNVSLPGATPAVKADTLVANILAGPLVELAPTLEALVRPGGKLLLSGLLADQGESVSNAYSQWFEMEPAVEKEGWIRLTGTKRQDA</sequence>
<dbReference type="CDD" id="cd02440">
    <property type="entry name" value="AdoMet_MTases"/>
    <property type="match status" value="1"/>
</dbReference>
<dbReference type="OrthoDB" id="9785995at2"/>
<dbReference type="GO" id="GO:0005840">
    <property type="term" value="C:ribosome"/>
    <property type="evidence" value="ECO:0007669"/>
    <property type="project" value="UniProtKB-KW"/>
</dbReference>
<dbReference type="GO" id="GO:0005829">
    <property type="term" value="C:cytosol"/>
    <property type="evidence" value="ECO:0007669"/>
    <property type="project" value="TreeGrafter"/>
</dbReference>
<keyword evidence="5 6" id="KW-0949">S-adenosyl-L-methionine</keyword>
<keyword evidence="2 6" id="KW-0963">Cytoplasm</keyword>
<evidence type="ECO:0000256" key="7">
    <source>
        <dbReference type="SAM" id="Coils"/>
    </source>
</evidence>
<dbReference type="Pfam" id="PF06325">
    <property type="entry name" value="PrmA"/>
    <property type="match status" value="1"/>
</dbReference>
<dbReference type="InterPro" id="IPR050078">
    <property type="entry name" value="Ribosomal_L11_MeTrfase_PrmA"/>
</dbReference>